<dbReference type="GO" id="GO:0000785">
    <property type="term" value="C:chromatin"/>
    <property type="evidence" value="ECO:0007669"/>
    <property type="project" value="TreeGrafter"/>
</dbReference>
<keyword evidence="2" id="KW-0805">Transcription regulation</keyword>
<feature type="region of interest" description="Disordered" evidence="7">
    <location>
        <begin position="393"/>
        <end position="533"/>
    </location>
</feature>
<evidence type="ECO:0000256" key="3">
    <source>
        <dbReference type="ARBA" id="ARBA00023125"/>
    </source>
</evidence>
<evidence type="ECO:0000256" key="2">
    <source>
        <dbReference type="ARBA" id="ARBA00023015"/>
    </source>
</evidence>
<dbReference type="InterPro" id="IPR008967">
    <property type="entry name" value="p53-like_TF_DNA-bd_sf"/>
</dbReference>
<comment type="subcellular location">
    <subcellularLocation>
        <location evidence="1 6">Nucleus</location>
    </subcellularLocation>
</comment>
<dbReference type="Pfam" id="PF00907">
    <property type="entry name" value="T-box"/>
    <property type="match status" value="1"/>
</dbReference>
<dbReference type="InterPro" id="IPR046360">
    <property type="entry name" value="T-box_DNA-bd"/>
</dbReference>
<dbReference type="GO" id="GO:0000981">
    <property type="term" value="F:DNA-binding transcription factor activity, RNA polymerase II-specific"/>
    <property type="evidence" value="ECO:0007669"/>
    <property type="project" value="TreeGrafter"/>
</dbReference>
<dbReference type="InterPro" id="IPR018186">
    <property type="entry name" value="TF_T-box_CS"/>
</dbReference>
<sequence length="626" mass="68491">MASDGNSQFPPGEQLMQRSGPASPQPAIGCEGDGAGGPDRATSPSVSQPDGTVPYPVYLREAHQAASEGDPLVSIQLEQQDLWEEFKTCPTEMVITRQGRRMFPIVTVSVKGLRPEAMYSVFMDLILVDNHRWRYVRGKWVSSGKADKPHGTIYRHPDSPHYGSHWMKSPISFNRVKLTNRMGEGGHLVLNSLHKYEARVHVVPEQGQRIDRLPCNWKSLPETQFIAVTAYQNEDLTRLKILRNPYAKAFSDKKTRVSVSEEHFSGGLQFIQPHMPFSDALGEDVDGGEASEQEDCPCVSPITNQGLMASFEQDLPQGSTSAPGTLTRDEEMDVEPERQTRSLPVDSAPQNLPSAYYIRDKSGQITLCGQVVRPEDIHLHTTGLVHIPQDRVHMPQDRDQAQDVQHVQQLQPPSLHQPQQQQQHHDGVGSPPQQPAHHMQQPYAHRHPSPQPQMIHHYGGQPQSVQSKQQPMDTMQQQSVPTSPPASRGLPTLQSPPPQPGHITMLSPSQFQYSANMPSSPPSQTHPGISYQQLPQHLSPTHTGVLESQLAAATAYHSSPGNQVSPPPSMSYMPHYPVSQGGGAFPVMAAGGGAAAAMHPLLQAQYAAAGAALPNGPAAITHSVPI</sequence>
<evidence type="ECO:0000313" key="9">
    <source>
        <dbReference type="EMBL" id="AAU95752.1"/>
    </source>
</evidence>
<feature type="domain" description="T-box" evidence="8">
    <location>
        <begin position="77"/>
        <end position="252"/>
    </location>
</feature>
<keyword evidence="5 6" id="KW-0539">Nucleus</keyword>
<dbReference type="PROSITE" id="PS50252">
    <property type="entry name" value="TBOX_3"/>
    <property type="match status" value="1"/>
</dbReference>
<dbReference type="InterPro" id="IPR001699">
    <property type="entry name" value="TF_T-box"/>
</dbReference>
<evidence type="ECO:0000256" key="6">
    <source>
        <dbReference type="PROSITE-ProRule" id="PRU00201"/>
    </source>
</evidence>
<evidence type="ECO:0000256" key="5">
    <source>
        <dbReference type="ARBA" id="ARBA00023242"/>
    </source>
</evidence>
<keyword evidence="4" id="KW-0804">Transcription</keyword>
<proteinExistence type="evidence at transcript level"/>
<feature type="region of interest" description="Disordered" evidence="7">
    <location>
        <begin position="1"/>
        <end position="54"/>
    </location>
</feature>
<feature type="compositionally biased region" description="Low complexity" evidence="7">
    <location>
        <begin position="402"/>
        <end position="422"/>
    </location>
</feature>
<evidence type="ECO:0000256" key="1">
    <source>
        <dbReference type="ARBA" id="ARBA00004123"/>
    </source>
</evidence>
<feature type="region of interest" description="Disordered" evidence="7">
    <location>
        <begin position="314"/>
        <end position="351"/>
    </location>
</feature>
<feature type="compositionally biased region" description="Polar residues" evidence="7">
    <location>
        <begin position="506"/>
        <end position="533"/>
    </location>
</feature>
<dbReference type="PRINTS" id="PR00937">
    <property type="entry name" value="TBOX"/>
</dbReference>
<dbReference type="SMART" id="SM00425">
    <property type="entry name" value="TBOX"/>
    <property type="match status" value="1"/>
</dbReference>
<evidence type="ECO:0000256" key="7">
    <source>
        <dbReference type="SAM" id="MobiDB-lite"/>
    </source>
</evidence>
<accession>Q5Y9D3</accession>
<dbReference type="SUPFAM" id="SSF49417">
    <property type="entry name" value="p53-like transcription factors"/>
    <property type="match status" value="1"/>
</dbReference>
<gene>
    <name evidence="9" type="primary">Bra</name>
</gene>
<dbReference type="PROSITE" id="PS01283">
    <property type="entry name" value="TBOX_1"/>
    <property type="match status" value="1"/>
</dbReference>
<dbReference type="EMBL" id="AY626264">
    <property type="protein sequence ID" value="AAU95752.1"/>
    <property type="molecule type" value="mRNA"/>
</dbReference>
<name>Q5Y9D3_9METZ</name>
<dbReference type="Gene3D" id="2.60.40.820">
    <property type="entry name" value="Transcription factor, T-box"/>
    <property type="match status" value="1"/>
</dbReference>
<dbReference type="GO" id="GO:0045893">
    <property type="term" value="P:positive regulation of DNA-templated transcription"/>
    <property type="evidence" value="ECO:0007669"/>
    <property type="project" value="InterPro"/>
</dbReference>
<feature type="compositionally biased region" description="Polar residues" evidence="7">
    <location>
        <begin position="461"/>
        <end position="481"/>
    </location>
</feature>
<dbReference type="GO" id="GO:0005634">
    <property type="term" value="C:nucleus"/>
    <property type="evidence" value="ECO:0007669"/>
    <property type="project" value="UniProtKB-SubCell"/>
</dbReference>
<dbReference type="PANTHER" id="PTHR11267:SF181">
    <property type="entry name" value="OPTOMOTOR-BLIND PROTEIN"/>
    <property type="match status" value="1"/>
</dbReference>
<dbReference type="GO" id="GO:0001708">
    <property type="term" value="P:cell fate specification"/>
    <property type="evidence" value="ECO:0007669"/>
    <property type="project" value="TreeGrafter"/>
</dbReference>
<organism evidence="9">
    <name type="scientific">Sycon raphanus</name>
    <dbReference type="NCBI Taxonomy" id="56443"/>
    <lineage>
        <taxon>Eukaryota</taxon>
        <taxon>Metazoa</taxon>
        <taxon>Porifera</taxon>
        <taxon>Calcarea</taxon>
        <taxon>Calcaronea</taxon>
        <taxon>Leucosolenida</taxon>
        <taxon>Sycettidae</taxon>
        <taxon>Sycon</taxon>
    </lineage>
</organism>
<dbReference type="PANTHER" id="PTHR11267">
    <property type="entry name" value="T-BOX PROTEIN-RELATED"/>
    <property type="match status" value="1"/>
</dbReference>
<dbReference type="GO" id="GO:0000978">
    <property type="term" value="F:RNA polymerase II cis-regulatory region sequence-specific DNA binding"/>
    <property type="evidence" value="ECO:0007669"/>
    <property type="project" value="InterPro"/>
</dbReference>
<dbReference type="AlphaFoldDB" id="Q5Y9D3"/>
<reference evidence="9" key="1">
    <citation type="journal article" date="2004" name="Gene">
        <title>Comparative analysis of Brachyury T-domains, with the characterization of two new sponge sequences, from a hexactinellid and a calcisponge.</title>
        <authorList>
            <person name="Manuel M."/>
            <person name="Le Parco Y."/>
            <person name="Borchiellini C."/>
        </authorList>
    </citation>
    <scope>NUCLEOTIDE SEQUENCE</scope>
</reference>
<evidence type="ECO:0000259" key="8">
    <source>
        <dbReference type="PROSITE" id="PS50252"/>
    </source>
</evidence>
<dbReference type="InterPro" id="IPR036960">
    <property type="entry name" value="T-box_sf"/>
</dbReference>
<comment type="caution">
    <text evidence="6">Lacks conserved residue(s) required for the propagation of feature annotation.</text>
</comment>
<evidence type="ECO:0000256" key="4">
    <source>
        <dbReference type="ARBA" id="ARBA00023163"/>
    </source>
</evidence>
<protein>
    <submittedName>
        <fullName evidence="9">Brachyury</fullName>
    </submittedName>
</protein>
<keyword evidence="3 6" id="KW-0238">DNA-binding</keyword>
<dbReference type="CDD" id="cd20192">
    <property type="entry name" value="T-box_TBXT_TBX19-like"/>
    <property type="match status" value="1"/>
</dbReference>